<keyword evidence="1" id="KW-1133">Transmembrane helix</keyword>
<dbReference type="InterPro" id="IPR036739">
    <property type="entry name" value="SLC41_membr_dom_sf"/>
</dbReference>
<dbReference type="GO" id="GO:0008324">
    <property type="term" value="F:monoatomic cation transmembrane transporter activity"/>
    <property type="evidence" value="ECO:0007669"/>
    <property type="project" value="InterPro"/>
</dbReference>
<proteinExistence type="predicted"/>
<dbReference type="GO" id="GO:0005886">
    <property type="term" value="C:plasma membrane"/>
    <property type="evidence" value="ECO:0007669"/>
    <property type="project" value="TreeGrafter"/>
</dbReference>
<feature type="transmembrane region" description="Helical" evidence="1">
    <location>
        <begin position="15"/>
        <end position="33"/>
    </location>
</feature>
<evidence type="ECO:0000256" key="1">
    <source>
        <dbReference type="SAM" id="Phobius"/>
    </source>
</evidence>
<organism evidence="2 3">
    <name type="scientific">Euroglyphus maynei</name>
    <name type="common">Mayne's house dust mite</name>
    <dbReference type="NCBI Taxonomy" id="6958"/>
    <lineage>
        <taxon>Eukaryota</taxon>
        <taxon>Metazoa</taxon>
        <taxon>Ecdysozoa</taxon>
        <taxon>Arthropoda</taxon>
        <taxon>Chelicerata</taxon>
        <taxon>Arachnida</taxon>
        <taxon>Acari</taxon>
        <taxon>Acariformes</taxon>
        <taxon>Sarcoptiformes</taxon>
        <taxon>Astigmata</taxon>
        <taxon>Psoroptidia</taxon>
        <taxon>Analgoidea</taxon>
        <taxon>Pyroglyphidae</taxon>
        <taxon>Pyroglyphinae</taxon>
        <taxon>Euroglyphus</taxon>
    </lineage>
</organism>
<dbReference type="AlphaFoldDB" id="A0A1Y3AUQ1"/>
<keyword evidence="1" id="KW-0812">Transmembrane</keyword>
<accession>A0A1Y3AUQ1</accession>
<sequence length="113" mass="13048">MVLAGILLDHIKTSIIFINMPEIYILLPALLGLKGNLEMTMTSRLSSLANCGQLNKENRFLIFRSNIALVQKKVTLQKWFLQFWRVLSLLFFCVTNKFLTLLNYLCSFCLLCL</sequence>
<comment type="caution">
    <text evidence="2">The sequence shown here is derived from an EMBL/GenBank/DDBJ whole genome shotgun (WGS) entry which is preliminary data.</text>
</comment>
<evidence type="ECO:0000313" key="2">
    <source>
        <dbReference type="EMBL" id="OTF71508.1"/>
    </source>
</evidence>
<dbReference type="Proteomes" id="UP000194236">
    <property type="component" value="Unassembled WGS sequence"/>
</dbReference>
<dbReference type="Gene3D" id="1.10.357.20">
    <property type="entry name" value="SLC41 divalent cation transporters, integral membrane domain"/>
    <property type="match status" value="1"/>
</dbReference>
<dbReference type="PANTHER" id="PTHR16228">
    <property type="entry name" value="DIVALENT CATION TRANSPORTER SOLUTE CARRIER FAMILY 41"/>
    <property type="match status" value="1"/>
</dbReference>
<protein>
    <submittedName>
        <fullName evidence="2">Uncharacterized protein</fullName>
    </submittedName>
</protein>
<reference evidence="2 3" key="1">
    <citation type="submission" date="2017-03" db="EMBL/GenBank/DDBJ databases">
        <title>Genome Survey of Euroglyphus maynei.</title>
        <authorList>
            <person name="Arlian L.G."/>
            <person name="Morgan M.S."/>
            <person name="Rider S.D."/>
        </authorList>
    </citation>
    <scope>NUCLEOTIDE SEQUENCE [LARGE SCALE GENOMIC DNA]</scope>
    <source>
        <strain evidence="2">Arlian Lab</strain>
        <tissue evidence="2">Whole body</tissue>
    </source>
</reference>
<dbReference type="OrthoDB" id="5791097at2759"/>
<dbReference type="SUPFAM" id="SSF161093">
    <property type="entry name" value="MgtE membrane domain-like"/>
    <property type="match status" value="1"/>
</dbReference>
<evidence type="ECO:0000313" key="3">
    <source>
        <dbReference type="Proteomes" id="UP000194236"/>
    </source>
</evidence>
<keyword evidence="3" id="KW-1185">Reference proteome</keyword>
<feature type="transmembrane region" description="Helical" evidence="1">
    <location>
        <begin position="83"/>
        <end position="105"/>
    </location>
</feature>
<dbReference type="PANTHER" id="PTHR16228:SF7">
    <property type="entry name" value="SLC41A_MGTE INTEGRAL MEMBRANE DOMAIN-CONTAINING PROTEIN"/>
    <property type="match status" value="1"/>
</dbReference>
<name>A0A1Y3AUQ1_EURMA</name>
<dbReference type="EMBL" id="MUJZ01060671">
    <property type="protein sequence ID" value="OTF71508.1"/>
    <property type="molecule type" value="Genomic_DNA"/>
</dbReference>
<keyword evidence="1" id="KW-0472">Membrane</keyword>
<dbReference type="InterPro" id="IPR045349">
    <property type="entry name" value="SLC41A1-3"/>
</dbReference>
<gene>
    <name evidence="2" type="ORF">BLA29_009655</name>
</gene>